<organism evidence="8 9">
    <name type="scientific">Geotalea uraniireducens (strain Rf4)</name>
    <name type="common">Geobacter uraniireducens</name>
    <dbReference type="NCBI Taxonomy" id="351605"/>
    <lineage>
        <taxon>Bacteria</taxon>
        <taxon>Pseudomonadati</taxon>
        <taxon>Thermodesulfobacteriota</taxon>
        <taxon>Desulfuromonadia</taxon>
        <taxon>Geobacterales</taxon>
        <taxon>Geobacteraceae</taxon>
        <taxon>Geotalea</taxon>
    </lineage>
</organism>
<evidence type="ECO:0000256" key="1">
    <source>
        <dbReference type="ARBA" id="ARBA00004651"/>
    </source>
</evidence>
<keyword evidence="5 6" id="KW-0472">Membrane</keyword>
<dbReference type="HOGENOM" id="CLU_682887_0_0_7"/>
<keyword evidence="2" id="KW-1003">Cell membrane</keyword>
<gene>
    <name evidence="8" type="ordered locus">Gura_2448</name>
</gene>
<feature type="transmembrane region" description="Helical" evidence="6">
    <location>
        <begin position="77"/>
        <end position="94"/>
    </location>
</feature>
<evidence type="ECO:0000256" key="3">
    <source>
        <dbReference type="ARBA" id="ARBA00022692"/>
    </source>
</evidence>
<dbReference type="STRING" id="351605.Gura_2448"/>
<feature type="transmembrane region" description="Helical" evidence="6">
    <location>
        <begin position="341"/>
        <end position="366"/>
    </location>
</feature>
<evidence type="ECO:0000256" key="5">
    <source>
        <dbReference type="ARBA" id="ARBA00023136"/>
    </source>
</evidence>
<dbReference type="PANTHER" id="PTHR23513:SF6">
    <property type="entry name" value="MAJOR FACILITATOR SUPERFAMILY ASSOCIATED DOMAIN-CONTAINING PROTEIN"/>
    <property type="match status" value="1"/>
</dbReference>
<evidence type="ECO:0000256" key="6">
    <source>
        <dbReference type="SAM" id="Phobius"/>
    </source>
</evidence>
<feature type="transmembrane region" description="Helical" evidence="6">
    <location>
        <begin position="307"/>
        <end position="329"/>
    </location>
</feature>
<dbReference type="CDD" id="cd06173">
    <property type="entry name" value="MFS_MefA_like"/>
    <property type="match status" value="1"/>
</dbReference>
<dbReference type="OrthoDB" id="9812221at2"/>
<keyword evidence="3 6" id="KW-0812">Transmembrane</keyword>
<name>A5G4A9_GEOUR</name>
<evidence type="ECO:0000313" key="8">
    <source>
        <dbReference type="EMBL" id="ABQ26627.1"/>
    </source>
</evidence>
<dbReference type="PANTHER" id="PTHR23513">
    <property type="entry name" value="INTEGRAL MEMBRANE EFFLUX PROTEIN-RELATED"/>
    <property type="match status" value="1"/>
</dbReference>
<dbReference type="GO" id="GO:0022857">
    <property type="term" value="F:transmembrane transporter activity"/>
    <property type="evidence" value="ECO:0007669"/>
    <property type="project" value="InterPro"/>
</dbReference>
<feature type="transmembrane region" description="Helical" evidence="6">
    <location>
        <begin position="100"/>
        <end position="118"/>
    </location>
</feature>
<feature type="transmembrane region" description="Helical" evidence="6">
    <location>
        <begin position="219"/>
        <end position="241"/>
    </location>
</feature>
<dbReference type="SUPFAM" id="SSF103473">
    <property type="entry name" value="MFS general substrate transporter"/>
    <property type="match status" value="1"/>
</dbReference>
<proteinExistence type="predicted"/>
<evidence type="ECO:0000256" key="4">
    <source>
        <dbReference type="ARBA" id="ARBA00022989"/>
    </source>
</evidence>
<dbReference type="InterPro" id="IPR011701">
    <property type="entry name" value="MFS"/>
</dbReference>
<accession>A5G4A9</accession>
<dbReference type="InterPro" id="IPR020846">
    <property type="entry name" value="MFS_dom"/>
</dbReference>
<evidence type="ECO:0000256" key="2">
    <source>
        <dbReference type="ARBA" id="ARBA00022475"/>
    </source>
</evidence>
<evidence type="ECO:0000313" key="9">
    <source>
        <dbReference type="Proteomes" id="UP000006695"/>
    </source>
</evidence>
<reference evidence="8 9" key="1">
    <citation type="submission" date="2007-05" db="EMBL/GenBank/DDBJ databases">
        <title>Complete sequence of Geobacter uraniireducens Rf4.</title>
        <authorList>
            <consortium name="US DOE Joint Genome Institute"/>
            <person name="Copeland A."/>
            <person name="Lucas S."/>
            <person name="Lapidus A."/>
            <person name="Barry K."/>
            <person name="Detter J.C."/>
            <person name="Glavina del Rio T."/>
            <person name="Hammon N."/>
            <person name="Israni S."/>
            <person name="Dalin E."/>
            <person name="Tice H."/>
            <person name="Pitluck S."/>
            <person name="Chertkov O."/>
            <person name="Brettin T."/>
            <person name="Bruce D."/>
            <person name="Han C."/>
            <person name="Schmutz J."/>
            <person name="Larimer F."/>
            <person name="Land M."/>
            <person name="Hauser L."/>
            <person name="Kyrpides N."/>
            <person name="Mikhailova N."/>
            <person name="Shelobolina E."/>
            <person name="Aklujkar M."/>
            <person name="Lovley D."/>
            <person name="Richardson P."/>
        </authorList>
    </citation>
    <scope>NUCLEOTIDE SEQUENCE [LARGE SCALE GENOMIC DNA]</scope>
    <source>
        <strain evidence="8 9">Rf4</strain>
    </source>
</reference>
<feature type="transmembrane region" description="Helical" evidence="6">
    <location>
        <begin position="139"/>
        <end position="159"/>
    </location>
</feature>
<dbReference type="EMBL" id="CP000698">
    <property type="protein sequence ID" value="ABQ26627.1"/>
    <property type="molecule type" value="Genomic_DNA"/>
</dbReference>
<dbReference type="PROSITE" id="PS50850">
    <property type="entry name" value="MFS"/>
    <property type="match status" value="1"/>
</dbReference>
<feature type="transmembrane region" description="Helical" evidence="6">
    <location>
        <begin position="37"/>
        <end position="57"/>
    </location>
</feature>
<feature type="domain" description="Major facilitator superfamily (MFS) profile" evidence="7">
    <location>
        <begin position="1"/>
        <end position="395"/>
    </location>
</feature>
<feature type="transmembrane region" description="Helical" evidence="6">
    <location>
        <begin position="253"/>
        <end position="271"/>
    </location>
</feature>
<dbReference type="KEGG" id="gur:Gura_2448"/>
<feature type="transmembrane region" description="Helical" evidence="6">
    <location>
        <begin position="283"/>
        <end position="301"/>
    </location>
</feature>
<dbReference type="Proteomes" id="UP000006695">
    <property type="component" value="Chromosome"/>
</dbReference>
<keyword evidence="4 6" id="KW-1133">Transmembrane helix</keyword>
<dbReference type="AlphaFoldDB" id="A5G4A9"/>
<evidence type="ECO:0000259" key="7">
    <source>
        <dbReference type="PROSITE" id="PS50850"/>
    </source>
</evidence>
<dbReference type="Gene3D" id="1.20.1250.20">
    <property type="entry name" value="MFS general substrate transporter like domains"/>
    <property type="match status" value="2"/>
</dbReference>
<protein>
    <submittedName>
        <fullName evidence="8">Major facilitator superfamily MFS_1</fullName>
    </submittedName>
</protein>
<feature type="transmembrane region" description="Helical" evidence="6">
    <location>
        <begin position="372"/>
        <end position="391"/>
    </location>
</feature>
<dbReference type="Pfam" id="PF07690">
    <property type="entry name" value="MFS_1"/>
    <property type="match status" value="1"/>
</dbReference>
<comment type="subcellular location">
    <subcellularLocation>
        <location evidence="1">Cell membrane</location>
        <topology evidence="1">Multi-pass membrane protein</topology>
    </subcellularLocation>
</comment>
<sequence length="403" mass="44255">MFKEIRNHVQKKLDKLFRGIPLVSLRLRVRLLRHDRAVYNLTGSALNVGIFTSVSFIPRLFSPLYGTIADRYDRTKVFAVASGAMGVLITAIAFVDRIAWIYPIWFVISIFAMMIMNVRTLIMTEIMQKENNLKGNSTVLILLSIARIVAPFAGGLIAVLWTPRWLLILTSLIYLFASAIITRIRLQDSTDTGIRTAAGILANMKAGIAYIANDSSLRFLAFIAIFWRLFLGLQLSLFVVYVKMYFGLGSTAYGLFMTCIGVGSIAGSLFGPVIAKRVEISRLVVVGLGAHYLLFASLGLIHDFNLALAIVLASYALFYTTLVGIHSVRDRVTRADIRGRVYGSITALLTPPGIASMLLGGYLAGMYGAEKIMLGAGILAFVSLIGTWLAFSRERTAVFEIGG</sequence>
<feature type="transmembrane region" description="Helical" evidence="6">
    <location>
        <begin position="165"/>
        <end position="186"/>
    </location>
</feature>
<dbReference type="InterPro" id="IPR036259">
    <property type="entry name" value="MFS_trans_sf"/>
</dbReference>
<keyword evidence="9" id="KW-1185">Reference proteome</keyword>